<protein>
    <submittedName>
        <fullName evidence="1">Uncharacterized protein</fullName>
    </submittedName>
</protein>
<accession>A0A8J2HDI1</accession>
<keyword evidence="2" id="KW-1185">Reference proteome</keyword>
<organism evidence="1 2">
    <name type="scientific">Cotesia congregata</name>
    <name type="common">Parasitoid wasp</name>
    <name type="synonym">Apanteles congregatus</name>
    <dbReference type="NCBI Taxonomy" id="51543"/>
    <lineage>
        <taxon>Eukaryota</taxon>
        <taxon>Metazoa</taxon>
        <taxon>Ecdysozoa</taxon>
        <taxon>Arthropoda</taxon>
        <taxon>Hexapoda</taxon>
        <taxon>Insecta</taxon>
        <taxon>Pterygota</taxon>
        <taxon>Neoptera</taxon>
        <taxon>Endopterygota</taxon>
        <taxon>Hymenoptera</taxon>
        <taxon>Apocrita</taxon>
        <taxon>Ichneumonoidea</taxon>
        <taxon>Braconidae</taxon>
        <taxon>Microgastrinae</taxon>
        <taxon>Cotesia</taxon>
    </lineage>
</organism>
<dbReference type="Proteomes" id="UP000786811">
    <property type="component" value="Unassembled WGS sequence"/>
</dbReference>
<evidence type="ECO:0000313" key="2">
    <source>
        <dbReference type="Proteomes" id="UP000786811"/>
    </source>
</evidence>
<comment type="caution">
    <text evidence="1">The sequence shown here is derived from an EMBL/GenBank/DDBJ whole genome shotgun (WGS) entry which is preliminary data.</text>
</comment>
<proteinExistence type="predicted"/>
<name>A0A8J2HDI1_COTCN</name>
<sequence>MFEIYQAIIKKTTALKLDTLIEEREEFRVLIRKLLGLALLPATDINKAFEWLINNHKEMIKELKGLIRYWFETVKPERFSCYRKVNRTNNNIKSYHRVLRLKLGSHPSIWEFA</sequence>
<dbReference type="AlphaFoldDB" id="A0A8J2HDI1"/>
<reference evidence="1" key="1">
    <citation type="submission" date="2021-04" db="EMBL/GenBank/DDBJ databases">
        <authorList>
            <person name="Chebbi M.A.C M."/>
        </authorList>
    </citation>
    <scope>NUCLEOTIDE SEQUENCE</scope>
</reference>
<dbReference type="EMBL" id="CAJNRD030001119">
    <property type="protein sequence ID" value="CAG5090252.1"/>
    <property type="molecule type" value="Genomic_DNA"/>
</dbReference>
<feature type="non-terminal residue" evidence="1">
    <location>
        <position position="113"/>
    </location>
</feature>
<evidence type="ECO:0000313" key="1">
    <source>
        <dbReference type="EMBL" id="CAG5090252.1"/>
    </source>
</evidence>
<dbReference type="OrthoDB" id="7689555at2759"/>
<gene>
    <name evidence="1" type="ORF">HICCMSTLAB_LOCUS5556</name>
</gene>